<dbReference type="AlphaFoldDB" id="A0A1H5KJJ1"/>
<protein>
    <submittedName>
        <fullName evidence="1">Uncharacterized protein</fullName>
    </submittedName>
</protein>
<accession>A0A1H5KJJ1</accession>
<sequence>MVGRAGEPQLSDVNADTRAVAAAPLALKLFALQF</sequence>
<dbReference type="EMBL" id="FNUD01000002">
    <property type="protein sequence ID" value="SEE64587.1"/>
    <property type="molecule type" value="Genomic_DNA"/>
</dbReference>
<evidence type="ECO:0000313" key="1">
    <source>
        <dbReference type="EMBL" id="SEE64587.1"/>
    </source>
</evidence>
<comment type="caution">
    <text evidence="1">The sequence shown here is derived from an EMBL/GenBank/DDBJ whole genome shotgun (WGS) entry which is preliminary data.</text>
</comment>
<keyword evidence="2" id="KW-1185">Reference proteome</keyword>
<evidence type="ECO:0000313" key="2">
    <source>
        <dbReference type="Proteomes" id="UP000183613"/>
    </source>
</evidence>
<reference evidence="1" key="1">
    <citation type="submission" date="2016-10" db="EMBL/GenBank/DDBJ databases">
        <authorList>
            <person name="Varghese N."/>
            <person name="Submissions S."/>
        </authorList>
    </citation>
    <scope>NUCLEOTIDE SEQUENCE [LARGE SCALE GENOMIC DNA]</scope>
    <source>
        <strain evidence="1">LMG 25555</strain>
    </source>
</reference>
<organism evidence="1 2">
    <name type="scientific">Pseudomonas deceptionensis</name>
    <dbReference type="NCBI Taxonomy" id="882211"/>
    <lineage>
        <taxon>Bacteria</taxon>
        <taxon>Pseudomonadati</taxon>
        <taxon>Pseudomonadota</taxon>
        <taxon>Gammaproteobacteria</taxon>
        <taxon>Pseudomonadales</taxon>
        <taxon>Pseudomonadaceae</taxon>
        <taxon>Pseudomonas</taxon>
    </lineage>
</organism>
<gene>
    <name evidence="1" type="ORF">SAMN04489800_1581</name>
</gene>
<dbReference type="Proteomes" id="UP000183613">
    <property type="component" value="Unassembled WGS sequence"/>
</dbReference>
<name>A0A1H5KJJ1_PSEDM</name>
<proteinExistence type="predicted"/>